<name>A0A2T5IJH3_9LACT</name>
<evidence type="ECO:0000313" key="2">
    <source>
        <dbReference type="Proteomes" id="UP000244161"/>
    </source>
</evidence>
<keyword evidence="2" id="KW-1185">Reference proteome</keyword>
<gene>
    <name evidence="1" type="ORF">C8U37_11126</name>
</gene>
<dbReference type="RefSeq" id="WP_108032853.1">
    <property type="nucleotide sequence ID" value="NZ_QAOM01000011.1"/>
</dbReference>
<accession>A0A2T5IJH3</accession>
<evidence type="ECO:0000313" key="1">
    <source>
        <dbReference type="EMBL" id="PTQ83941.1"/>
    </source>
</evidence>
<dbReference type="EMBL" id="QAOM01000011">
    <property type="protein sequence ID" value="PTQ83941.1"/>
    <property type="molecule type" value="Genomic_DNA"/>
</dbReference>
<protein>
    <submittedName>
        <fullName evidence="1">Uncharacterized protein</fullName>
    </submittedName>
</protein>
<reference evidence="1 2" key="1">
    <citation type="submission" date="2018-04" db="EMBL/GenBank/DDBJ databases">
        <title>Genomic Encyclopedia of Archaeal and Bacterial Type Strains, Phase II (KMG-II): from individual species to whole genera.</title>
        <authorList>
            <person name="Goeker M."/>
        </authorList>
    </citation>
    <scope>NUCLEOTIDE SEQUENCE [LARGE SCALE GENOMIC DNA]</scope>
    <source>
        <strain evidence="1 2">DSM 18806</strain>
    </source>
</reference>
<proteinExistence type="predicted"/>
<comment type="caution">
    <text evidence="1">The sequence shown here is derived from an EMBL/GenBank/DDBJ whole genome shotgun (WGS) entry which is preliminary data.</text>
</comment>
<organism evidence="1 2">
    <name type="scientific">Trichococcus patagoniensis</name>
    <dbReference type="NCBI Taxonomy" id="382641"/>
    <lineage>
        <taxon>Bacteria</taxon>
        <taxon>Bacillati</taxon>
        <taxon>Bacillota</taxon>
        <taxon>Bacilli</taxon>
        <taxon>Lactobacillales</taxon>
        <taxon>Carnobacteriaceae</taxon>
        <taxon>Trichococcus</taxon>
    </lineage>
</organism>
<dbReference type="AlphaFoldDB" id="A0A2T5IJH3"/>
<dbReference type="Proteomes" id="UP000244161">
    <property type="component" value="Unassembled WGS sequence"/>
</dbReference>
<sequence length="62" mass="6568">MKCKACGKELIGKEKFFCKSCWSKGTDKGKKGTMGVLGAVSLVLLAKNGNIIDVFKGGSKDI</sequence>